<feature type="transmembrane region" description="Helical" evidence="1">
    <location>
        <begin position="57"/>
        <end position="75"/>
    </location>
</feature>
<reference evidence="2 3" key="1">
    <citation type="submission" date="2014-12" db="EMBL/GenBank/DDBJ databases">
        <authorList>
            <person name="Neuveglise Cecile"/>
        </authorList>
    </citation>
    <scope>NUCLEOTIDE SEQUENCE [LARGE SCALE GENOMIC DNA]</scope>
    <source>
        <strain evidence="2 3">CBS 12615</strain>
    </source>
</reference>
<evidence type="ECO:0000313" key="3">
    <source>
        <dbReference type="Proteomes" id="UP000054304"/>
    </source>
</evidence>
<keyword evidence="1" id="KW-0472">Membrane</keyword>
<protein>
    <submittedName>
        <fullName evidence="2">LALA0S02e05248g1_1</fullName>
    </submittedName>
</protein>
<dbReference type="GeneID" id="34684447"/>
<sequence length="198" mass="22553">MSRLRRFNKGVLDKVHGNSNYDDDDGEIPIHPMDVEEQEEFIGNLELRNNASNNRTVQILSVAYVICCGVFLSLLVRVKKLGKDNGTSNSTHKRLFLFAINSIICSLITLRYEIIKDVSISRAVGVRVNNARINAVNCTLLLLISWEVVDKVEKATMQALFHVPLVLFVLSQVSKRWMNQLQMEISSLRGLKYKYKNV</sequence>
<dbReference type="PANTHER" id="PTHR36784">
    <property type="entry name" value="HISTONE-LYSINE N-METHYLTRANSFERASE"/>
    <property type="match status" value="1"/>
</dbReference>
<evidence type="ECO:0000256" key="1">
    <source>
        <dbReference type="SAM" id="Phobius"/>
    </source>
</evidence>
<keyword evidence="1" id="KW-1133">Transmembrane helix</keyword>
<dbReference type="EMBL" id="LN736361">
    <property type="protein sequence ID" value="CEP61033.1"/>
    <property type="molecule type" value="Genomic_DNA"/>
</dbReference>
<dbReference type="HOGENOM" id="CLU_119636_0_0_1"/>
<evidence type="ECO:0000313" key="2">
    <source>
        <dbReference type="EMBL" id="CEP61033.1"/>
    </source>
</evidence>
<name>A0A0C7MMJ1_9SACH</name>
<dbReference type="STRING" id="1245769.A0A0C7MMJ1"/>
<keyword evidence="3" id="KW-1185">Reference proteome</keyword>
<organism evidence="2 3">
    <name type="scientific">Lachancea lanzarotensis</name>
    <dbReference type="NCBI Taxonomy" id="1245769"/>
    <lineage>
        <taxon>Eukaryota</taxon>
        <taxon>Fungi</taxon>
        <taxon>Dikarya</taxon>
        <taxon>Ascomycota</taxon>
        <taxon>Saccharomycotina</taxon>
        <taxon>Saccharomycetes</taxon>
        <taxon>Saccharomycetales</taxon>
        <taxon>Saccharomycetaceae</taxon>
        <taxon>Lachancea</taxon>
    </lineage>
</organism>
<feature type="transmembrane region" description="Helical" evidence="1">
    <location>
        <begin position="95"/>
        <end position="112"/>
    </location>
</feature>
<dbReference type="RefSeq" id="XP_022627271.1">
    <property type="nucleotide sequence ID" value="XM_022773779.1"/>
</dbReference>
<gene>
    <name evidence="2" type="ORF">LALA0_S02e05248g</name>
</gene>
<accession>A0A0C7MMJ1</accession>
<dbReference type="Proteomes" id="UP000054304">
    <property type="component" value="Unassembled WGS sequence"/>
</dbReference>
<dbReference type="OrthoDB" id="4074030at2759"/>
<dbReference type="PANTHER" id="PTHR36784:SF1">
    <property type="entry name" value="HISTONE-LYSINE N-METHYLTRANSFERASE"/>
    <property type="match status" value="1"/>
</dbReference>
<proteinExistence type="predicted"/>
<dbReference type="AlphaFoldDB" id="A0A0C7MMJ1"/>
<keyword evidence="1" id="KW-0812">Transmembrane</keyword>